<dbReference type="NCBIfam" id="TIGR00254">
    <property type="entry name" value="GGDEF"/>
    <property type="match status" value="1"/>
</dbReference>
<feature type="transmembrane region" description="Helical" evidence="1">
    <location>
        <begin position="68"/>
        <end position="84"/>
    </location>
</feature>
<dbReference type="Proteomes" id="UP000294678">
    <property type="component" value="Unassembled WGS sequence"/>
</dbReference>
<feature type="transmembrane region" description="Helical" evidence="1">
    <location>
        <begin position="114"/>
        <end position="132"/>
    </location>
</feature>
<dbReference type="GO" id="GO:0043709">
    <property type="term" value="P:cell adhesion involved in single-species biofilm formation"/>
    <property type="evidence" value="ECO:0007669"/>
    <property type="project" value="TreeGrafter"/>
</dbReference>
<reference evidence="3 4" key="1">
    <citation type="submission" date="2019-03" db="EMBL/GenBank/DDBJ databases">
        <title>Genomic Encyclopedia of Type Strains, Phase IV (KMG-IV): sequencing the most valuable type-strain genomes for metagenomic binning, comparative biology and taxonomic classification.</title>
        <authorList>
            <person name="Goeker M."/>
        </authorList>
    </citation>
    <scope>NUCLEOTIDE SEQUENCE [LARGE SCALE GENOMIC DNA]</scope>
    <source>
        <strain evidence="3 4">DSM 100055</strain>
    </source>
</reference>
<proteinExistence type="predicted"/>
<dbReference type="GO" id="GO:0052621">
    <property type="term" value="F:diguanylate cyclase activity"/>
    <property type="evidence" value="ECO:0007669"/>
    <property type="project" value="TreeGrafter"/>
</dbReference>
<feature type="transmembrane region" description="Helical" evidence="1">
    <location>
        <begin position="152"/>
        <end position="169"/>
    </location>
</feature>
<dbReference type="PROSITE" id="PS50887">
    <property type="entry name" value="GGDEF"/>
    <property type="match status" value="1"/>
</dbReference>
<dbReference type="SMART" id="SM00267">
    <property type="entry name" value="GGDEF"/>
    <property type="match status" value="1"/>
</dbReference>
<dbReference type="PANTHER" id="PTHR45138:SF23">
    <property type="entry name" value="SIGNALING PROTEIN"/>
    <property type="match status" value="1"/>
</dbReference>
<keyword evidence="4" id="KW-1185">Reference proteome</keyword>
<keyword evidence="1" id="KW-0472">Membrane</keyword>
<dbReference type="AlphaFoldDB" id="A0AA46I6H9"/>
<accession>A0AA46I6H9</accession>
<dbReference type="InterPro" id="IPR043128">
    <property type="entry name" value="Rev_trsase/Diguanyl_cyclase"/>
</dbReference>
<dbReference type="GO" id="GO:1902201">
    <property type="term" value="P:negative regulation of bacterial-type flagellum-dependent cell motility"/>
    <property type="evidence" value="ECO:0007669"/>
    <property type="project" value="TreeGrafter"/>
</dbReference>
<dbReference type="CDD" id="cd01949">
    <property type="entry name" value="GGDEF"/>
    <property type="match status" value="1"/>
</dbReference>
<name>A0AA46I6H9_9FUSO</name>
<dbReference type="GO" id="GO:0005886">
    <property type="term" value="C:plasma membrane"/>
    <property type="evidence" value="ECO:0007669"/>
    <property type="project" value="TreeGrafter"/>
</dbReference>
<dbReference type="PANTHER" id="PTHR45138">
    <property type="entry name" value="REGULATORY COMPONENTS OF SENSORY TRANSDUCTION SYSTEM"/>
    <property type="match status" value="1"/>
</dbReference>
<dbReference type="EMBL" id="SOBG01000001">
    <property type="protein sequence ID" value="TDT72475.1"/>
    <property type="molecule type" value="Genomic_DNA"/>
</dbReference>
<dbReference type="Pfam" id="PF00990">
    <property type="entry name" value="GGDEF"/>
    <property type="match status" value="1"/>
</dbReference>
<dbReference type="InterPro" id="IPR000160">
    <property type="entry name" value="GGDEF_dom"/>
</dbReference>
<feature type="transmembrane region" description="Helical" evidence="1">
    <location>
        <begin position="90"/>
        <end position="107"/>
    </location>
</feature>
<keyword evidence="1" id="KW-1133">Transmembrane helix</keyword>
<evidence type="ECO:0000259" key="2">
    <source>
        <dbReference type="PROSITE" id="PS50887"/>
    </source>
</evidence>
<dbReference type="InterPro" id="IPR050469">
    <property type="entry name" value="Diguanylate_Cyclase"/>
</dbReference>
<evidence type="ECO:0000313" key="4">
    <source>
        <dbReference type="Proteomes" id="UP000294678"/>
    </source>
</evidence>
<feature type="domain" description="GGDEF" evidence="2">
    <location>
        <begin position="207"/>
        <end position="325"/>
    </location>
</feature>
<dbReference type="RefSeq" id="WP_166667304.1">
    <property type="nucleotide sequence ID" value="NZ_SOBG01000001.1"/>
</dbReference>
<feature type="transmembrane region" description="Helical" evidence="1">
    <location>
        <begin position="38"/>
        <end position="56"/>
    </location>
</feature>
<feature type="transmembrane region" description="Helical" evidence="1">
    <location>
        <begin position="12"/>
        <end position="32"/>
    </location>
</feature>
<dbReference type="Gene3D" id="3.30.70.270">
    <property type="match status" value="1"/>
</dbReference>
<protein>
    <submittedName>
        <fullName evidence="3">Diguanylate cyclase (GGDEF)-like protein</fullName>
    </submittedName>
</protein>
<sequence>MKEIKNFEELDEYLYRGSLIFAILISIIFIIFNIIVRFPILINIKWLFLILMSLFFYKFDKNQKKMKFYYFGFLIWFFIPYAFIDSGGSANNTILYSFLLVMILNYLFKGIKRLFLVFSLVIVNIILIYIEFKHPYLVKEYSITSQFIDRMIQIFFTFSFSTFITSKYSKIYEKLNQKLFRLANYDILTNTFNRNYFNMHLNELIKDYKYLILLDMDNFKKLNDNYGHLLGDKALIKIVELLKENFKNDIICRWGGDEFVILSNLDNYKEKLLKTNQKFCEYIKKYEESVNFSYGVAIIDSIKNPDELFRLADLDLYKNKTIVKS</sequence>
<keyword evidence="1" id="KW-0812">Transmembrane</keyword>
<evidence type="ECO:0000256" key="1">
    <source>
        <dbReference type="SAM" id="Phobius"/>
    </source>
</evidence>
<gene>
    <name evidence="3" type="ORF">EV215_0281</name>
</gene>
<dbReference type="InterPro" id="IPR029787">
    <property type="entry name" value="Nucleotide_cyclase"/>
</dbReference>
<evidence type="ECO:0000313" key="3">
    <source>
        <dbReference type="EMBL" id="TDT72475.1"/>
    </source>
</evidence>
<comment type="caution">
    <text evidence="3">The sequence shown here is derived from an EMBL/GenBank/DDBJ whole genome shotgun (WGS) entry which is preliminary data.</text>
</comment>
<dbReference type="SUPFAM" id="SSF55073">
    <property type="entry name" value="Nucleotide cyclase"/>
    <property type="match status" value="1"/>
</dbReference>
<organism evidence="3 4">
    <name type="scientific">Hypnocyclicus thermotrophus</name>
    <dbReference type="NCBI Taxonomy" id="1627895"/>
    <lineage>
        <taxon>Bacteria</taxon>
        <taxon>Fusobacteriati</taxon>
        <taxon>Fusobacteriota</taxon>
        <taxon>Fusobacteriia</taxon>
        <taxon>Fusobacteriales</taxon>
        <taxon>Fusobacteriaceae</taxon>
        <taxon>Hypnocyclicus</taxon>
    </lineage>
</organism>